<dbReference type="InterPro" id="IPR037523">
    <property type="entry name" value="VOC_core"/>
</dbReference>
<dbReference type="GO" id="GO:0004493">
    <property type="term" value="F:methylmalonyl-CoA epimerase activity"/>
    <property type="evidence" value="ECO:0007669"/>
    <property type="project" value="TreeGrafter"/>
</dbReference>
<evidence type="ECO:0000313" key="3">
    <source>
        <dbReference type="EMBL" id="CRL33077.1"/>
    </source>
</evidence>
<keyword evidence="4" id="KW-0456">Lyase</keyword>
<name>A0A0M6WBD2_9FIRM</name>
<dbReference type="OrthoDB" id="371072at2"/>
<dbReference type="SUPFAM" id="SSF54593">
    <property type="entry name" value="Glyoxalase/Bleomycin resistance protein/Dihydroxybiphenyl dioxygenase"/>
    <property type="match status" value="1"/>
</dbReference>
<dbReference type="Gene3D" id="3.10.180.10">
    <property type="entry name" value="2,3-Dihydroxybiphenyl 1,2-Dioxygenase, domain 1"/>
    <property type="match status" value="1"/>
</dbReference>
<dbReference type="CDD" id="cd06587">
    <property type="entry name" value="VOC"/>
    <property type="match status" value="1"/>
</dbReference>
<evidence type="ECO:0000256" key="1">
    <source>
        <dbReference type="ARBA" id="ARBA00022723"/>
    </source>
</evidence>
<keyword evidence="5" id="KW-1185">Reference proteome</keyword>
<accession>A0A0M6WBD2</accession>
<dbReference type="Proteomes" id="UP000095495">
    <property type="component" value="Unassembled WGS sequence"/>
</dbReference>
<keyword evidence="1" id="KW-0479">Metal-binding</keyword>
<dbReference type="PROSITE" id="PS51819">
    <property type="entry name" value="VOC"/>
    <property type="match status" value="1"/>
</dbReference>
<dbReference type="EMBL" id="CVRR01000005">
    <property type="protein sequence ID" value="CRL33077.1"/>
    <property type="molecule type" value="Genomic_DNA"/>
</dbReference>
<dbReference type="GO" id="GO:0046491">
    <property type="term" value="P:L-methylmalonyl-CoA metabolic process"/>
    <property type="evidence" value="ECO:0007669"/>
    <property type="project" value="TreeGrafter"/>
</dbReference>
<dbReference type="AlphaFoldDB" id="A0A0M6WBD2"/>
<dbReference type="RefSeq" id="WP_022046919.1">
    <property type="nucleotide sequence ID" value="NZ_CP173697.1"/>
</dbReference>
<dbReference type="GO" id="GO:0016829">
    <property type="term" value="F:lyase activity"/>
    <property type="evidence" value="ECO:0007669"/>
    <property type="project" value="UniProtKB-KW"/>
</dbReference>
<evidence type="ECO:0000313" key="4">
    <source>
        <dbReference type="EMBL" id="CUM89784.1"/>
    </source>
</evidence>
<dbReference type="GO" id="GO:0046872">
    <property type="term" value="F:metal ion binding"/>
    <property type="evidence" value="ECO:0007669"/>
    <property type="project" value="UniProtKB-KW"/>
</dbReference>
<dbReference type="EMBL" id="CYXV01000005">
    <property type="protein sequence ID" value="CUM89784.1"/>
    <property type="molecule type" value="Genomic_DNA"/>
</dbReference>
<dbReference type="InterPro" id="IPR051785">
    <property type="entry name" value="MMCE/EMCE_epimerase"/>
</dbReference>
<organism evidence="3 5">
    <name type="scientific">Roseburia faecis</name>
    <dbReference type="NCBI Taxonomy" id="301302"/>
    <lineage>
        <taxon>Bacteria</taxon>
        <taxon>Bacillati</taxon>
        <taxon>Bacillota</taxon>
        <taxon>Clostridia</taxon>
        <taxon>Lachnospirales</taxon>
        <taxon>Lachnospiraceae</taxon>
        <taxon>Roseburia</taxon>
    </lineage>
</organism>
<gene>
    <name evidence="4" type="ORF">ERS852420_01379</name>
    <name evidence="3" type="ORF">M72_01181</name>
</gene>
<evidence type="ECO:0000313" key="5">
    <source>
        <dbReference type="Proteomes" id="UP000049979"/>
    </source>
</evidence>
<dbReference type="Proteomes" id="UP000049979">
    <property type="component" value="Unassembled WGS sequence"/>
</dbReference>
<dbReference type="InterPro" id="IPR004360">
    <property type="entry name" value="Glyas_Fos-R_dOase_dom"/>
</dbReference>
<dbReference type="PANTHER" id="PTHR43048:SF3">
    <property type="entry name" value="METHYLMALONYL-COA EPIMERASE, MITOCHONDRIAL"/>
    <property type="match status" value="1"/>
</dbReference>
<dbReference type="PANTHER" id="PTHR43048">
    <property type="entry name" value="METHYLMALONYL-COA EPIMERASE"/>
    <property type="match status" value="1"/>
</dbReference>
<proteinExistence type="predicted"/>
<dbReference type="GeneID" id="99747012"/>
<evidence type="ECO:0000313" key="6">
    <source>
        <dbReference type="Proteomes" id="UP000095495"/>
    </source>
</evidence>
<evidence type="ECO:0000259" key="2">
    <source>
        <dbReference type="PROSITE" id="PS51819"/>
    </source>
</evidence>
<reference evidence="5" key="1">
    <citation type="submission" date="2015-05" db="EMBL/GenBank/DDBJ databases">
        <authorList>
            <consortium name="Pathogen Informatics"/>
        </authorList>
    </citation>
    <scope>NUCLEOTIDE SEQUENCE [LARGE SCALE GENOMIC DNA]</scope>
    <source>
        <strain evidence="4 6">2789STDY5608863</strain>
        <strain evidence="5">M72</strain>
    </source>
</reference>
<dbReference type="Pfam" id="PF00903">
    <property type="entry name" value="Glyoxalase"/>
    <property type="match status" value="1"/>
</dbReference>
<reference evidence="3" key="2">
    <citation type="submission" date="2015-05" db="EMBL/GenBank/DDBJ databases">
        <authorList>
            <person name="Wang D.B."/>
            <person name="Wang M."/>
        </authorList>
    </citation>
    <scope>NUCLEOTIDE SEQUENCE [LARGE SCALE GENOMIC DNA]</scope>
    <source>
        <strain evidence="3">M72</strain>
    </source>
</reference>
<sequence>MKNEYGIVGVAHIGLPTNDLKKTIEFYKSLGFEVILETYNEKAKEKVAFLQIQNYCIESFENGQAVMADGAYQHVALDVRDIEEMYKKICENGYEVITDGIEQLPFWDNGVKFFMIKGPNEERIEFCQKL</sequence>
<dbReference type="STRING" id="301302.ERS852420_01379"/>
<dbReference type="InterPro" id="IPR029068">
    <property type="entry name" value="Glyas_Bleomycin-R_OHBP_Dase"/>
</dbReference>
<feature type="domain" description="VOC" evidence="2">
    <location>
        <begin position="9"/>
        <end position="129"/>
    </location>
</feature>
<protein>
    <submittedName>
        <fullName evidence="4">Lactoylglutathione lyase</fullName>
    </submittedName>
</protein>